<keyword evidence="9" id="KW-0472">Membrane</keyword>
<keyword evidence="10" id="KW-0998">Cell outer membrane</keyword>
<keyword evidence="13" id="KW-1185">Reference proteome</keyword>
<comment type="caution">
    <text evidence="12">The sequence shown here is derived from an EMBL/GenBank/DDBJ whole genome shotgun (WGS) entry which is preliminary data.</text>
</comment>
<evidence type="ECO:0000256" key="2">
    <source>
        <dbReference type="ARBA" id="ARBA00011233"/>
    </source>
</evidence>
<evidence type="ECO:0000256" key="7">
    <source>
        <dbReference type="ARBA" id="ARBA00023065"/>
    </source>
</evidence>
<dbReference type="Proteomes" id="UP000706525">
    <property type="component" value="Unassembled WGS sequence"/>
</dbReference>
<evidence type="ECO:0000313" key="12">
    <source>
        <dbReference type="EMBL" id="CAG9184914.1"/>
    </source>
</evidence>
<evidence type="ECO:0000259" key="11">
    <source>
        <dbReference type="Pfam" id="PF13609"/>
    </source>
</evidence>
<keyword evidence="4" id="KW-1134">Transmembrane beta strand</keyword>
<keyword evidence="8" id="KW-0626">Porin</keyword>
<evidence type="ECO:0000256" key="5">
    <source>
        <dbReference type="ARBA" id="ARBA00022692"/>
    </source>
</evidence>
<evidence type="ECO:0000313" key="13">
    <source>
        <dbReference type="Proteomes" id="UP000706525"/>
    </source>
</evidence>
<evidence type="ECO:0000256" key="3">
    <source>
        <dbReference type="ARBA" id="ARBA00022448"/>
    </source>
</evidence>
<accession>A0ABM8XWW8</accession>
<dbReference type="EMBL" id="CAJZAG010000013">
    <property type="protein sequence ID" value="CAG9184914.1"/>
    <property type="molecule type" value="Genomic_DNA"/>
</dbReference>
<evidence type="ECO:0000256" key="10">
    <source>
        <dbReference type="ARBA" id="ARBA00023237"/>
    </source>
</evidence>
<gene>
    <name evidence="12" type="ORF">LMG32289_05784</name>
</gene>
<evidence type="ECO:0000256" key="8">
    <source>
        <dbReference type="ARBA" id="ARBA00023114"/>
    </source>
</evidence>
<keyword evidence="3" id="KW-0813">Transport</keyword>
<dbReference type="InterPro" id="IPR033900">
    <property type="entry name" value="Gram_neg_porin_domain"/>
</dbReference>
<dbReference type="Pfam" id="PF13609">
    <property type="entry name" value="Porin_4"/>
    <property type="match status" value="1"/>
</dbReference>
<dbReference type="Gene3D" id="2.40.160.10">
    <property type="entry name" value="Porin"/>
    <property type="match status" value="1"/>
</dbReference>
<comment type="subunit">
    <text evidence="2">Homotrimer.</text>
</comment>
<dbReference type="InterPro" id="IPR050298">
    <property type="entry name" value="Gram-neg_bact_OMP"/>
</dbReference>
<dbReference type="InterPro" id="IPR023614">
    <property type="entry name" value="Porin_dom_sf"/>
</dbReference>
<evidence type="ECO:0000256" key="9">
    <source>
        <dbReference type="ARBA" id="ARBA00023136"/>
    </source>
</evidence>
<keyword evidence="7" id="KW-0406">Ion transport</keyword>
<proteinExistence type="predicted"/>
<reference evidence="12 13" key="1">
    <citation type="submission" date="2021-08" db="EMBL/GenBank/DDBJ databases">
        <authorList>
            <person name="Peeters C."/>
        </authorList>
    </citation>
    <scope>NUCLEOTIDE SEQUENCE [LARGE SCALE GENOMIC DNA]</scope>
    <source>
        <strain evidence="12 13">LMG 32289</strain>
    </source>
</reference>
<dbReference type="RefSeq" id="WP_223994564.1">
    <property type="nucleotide sequence ID" value="NZ_CAJZAG010000013.1"/>
</dbReference>
<evidence type="ECO:0000256" key="6">
    <source>
        <dbReference type="ARBA" id="ARBA00022729"/>
    </source>
</evidence>
<dbReference type="SUPFAM" id="SSF56935">
    <property type="entry name" value="Porins"/>
    <property type="match status" value="1"/>
</dbReference>
<keyword evidence="5" id="KW-0812">Transmembrane</keyword>
<comment type="subcellular location">
    <subcellularLocation>
        <location evidence="1">Cell outer membrane</location>
        <topology evidence="1">Multi-pass membrane protein</topology>
    </subcellularLocation>
</comment>
<evidence type="ECO:0000256" key="4">
    <source>
        <dbReference type="ARBA" id="ARBA00022452"/>
    </source>
</evidence>
<feature type="domain" description="Porin" evidence="11">
    <location>
        <begin position="5"/>
        <end position="312"/>
    </location>
</feature>
<dbReference type="CDD" id="cd00342">
    <property type="entry name" value="gram_neg_porins"/>
    <property type="match status" value="1"/>
</dbReference>
<organism evidence="12 13">
    <name type="scientific">Cupriavidus pampae</name>
    <dbReference type="NCBI Taxonomy" id="659251"/>
    <lineage>
        <taxon>Bacteria</taxon>
        <taxon>Pseudomonadati</taxon>
        <taxon>Pseudomonadota</taxon>
        <taxon>Betaproteobacteria</taxon>
        <taxon>Burkholderiales</taxon>
        <taxon>Burkholderiaceae</taxon>
        <taxon>Cupriavidus</taxon>
    </lineage>
</organism>
<dbReference type="PANTHER" id="PTHR34501">
    <property type="entry name" value="PROTEIN YDDL-RELATED"/>
    <property type="match status" value="1"/>
</dbReference>
<name>A0ABM8XWW8_9BURK</name>
<sequence>MIDFLTISGLIDGGVTYVSNRHGPSVALFDSGVLAPNMLTFKGAEDLGGGNKALFELTSQFDLDSGSVIPGAGQIFNRTALVGVSSQRYGTLTLGTQYDFMYESLTLGKFDGAFLFGGIYDFRQGPFAALGIPNNPTGAFDFDRLAGGTRVPKSIKYRSPEIGGFTLGALYGFGGVAGSFSSSATQSFGVNYVNGPLALGAAYVDVRYPQLGDGHDGIRNFGFGAHYQFAHVLAMLLYTNTRNTDTGAAIDVYKTGAAWDIAPAWTLGLDYAYMRGNEALQNNRAQQVTGAIQYHLSKRTTAYVEAIYQHASGDGPATQAWINSLPATAGAASSHVQTLMRIGLATRF</sequence>
<keyword evidence="6" id="KW-0732">Signal</keyword>
<evidence type="ECO:0000256" key="1">
    <source>
        <dbReference type="ARBA" id="ARBA00004571"/>
    </source>
</evidence>
<protein>
    <submittedName>
        <fullName evidence="12">Outer membrane porin protein 32</fullName>
    </submittedName>
</protein>
<dbReference type="PANTHER" id="PTHR34501:SF9">
    <property type="entry name" value="MAJOR OUTER MEMBRANE PROTEIN P.IA"/>
    <property type="match status" value="1"/>
</dbReference>